<feature type="domain" description="Restriction endonuclease type IV Mrr" evidence="3">
    <location>
        <begin position="147"/>
        <end position="259"/>
    </location>
</feature>
<evidence type="ECO:0000256" key="2">
    <source>
        <dbReference type="SAM" id="Phobius"/>
    </source>
</evidence>
<reference evidence="4 5" key="1">
    <citation type="submission" date="2024-06" db="EMBL/GenBank/DDBJ databases">
        <title>The Natural Products Discovery Center: Release of the First 8490 Sequenced Strains for Exploring Actinobacteria Biosynthetic Diversity.</title>
        <authorList>
            <person name="Kalkreuter E."/>
            <person name="Kautsar S.A."/>
            <person name="Yang D."/>
            <person name="Bader C.D."/>
            <person name="Teijaro C.N."/>
            <person name="Fluegel L."/>
            <person name="Davis C.M."/>
            <person name="Simpson J.R."/>
            <person name="Lauterbach L."/>
            <person name="Steele A.D."/>
            <person name="Gui C."/>
            <person name="Meng S."/>
            <person name="Li G."/>
            <person name="Viehrig K."/>
            <person name="Ye F."/>
            <person name="Su P."/>
            <person name="Kiefer A.F."/>
            <person name="Nichols A."/>
            <person name="Cepeda A.J."/>
            <person name="Yan W."/>
            <person name="Fan B."/>
            <person name="Jiang Y."/>
            <person name="Adhikari A."/>
            <person name="Zheng C.-J."/>
            <person name="Schuster L."/>
            <person name="Cowan T.M."/>
            <person name="Smanski M.J."/>
            <person name="Chevrette M.G."/>
            <person name="De Carvalho L.P.S."/>
            <person name="Shen B."/>
        </authorList>
    </citation>
    <scope>NUCLEOTIDE SEQUENCE [LARGE SCALE GENOMIC DNA]</scope>
    <source>
        <strain evidence="4 5">NPDC048946</strain>
    </source>
</reference>
<evidence type="ECO:0000313" key="4">
    <source>
        <dbReference type="EMBL" id="MEU8136858.1"/>
    </source>
</evidence>
<dbReference type="Pfam" id="PF04471">
    <property type="entry name" value="Mrr_cat"/>
    <property type="match status" value="1"/>
</dbReference>
<dbReference type="InterPro" id="IPR052906">
    <property type="entry name" value="Type_IV_Methyl-Rstrct_Enzyme"/>
</dbReference>
<dbReference type="EMBL" id="JBEZFP010000073">
    <property type="protein sequence ID" value="MEU8136858.1"/>
    <property type="molecule type" value="Genomic_DNA"/>
</dbReference>
<keyword evidence="2" id="KW-0472">Membrane</keyword>
<evidence type="ECO:0000259" key="3">
    <source>
        <dbReference type="Pfam" id="PF04471"/>
    </source>
</evidence>
<dbReference type="SUPFAM" id="SSF52980">
    <property type="entry name" value="Restriction endonuclease-like"/>
    <property type="match status" value="1"/>
</dbReference>
<feature type="compositionally biased region" description="Basic residues" evidence="1">
    <location>
        <begin position="30"/>
        <end position="39"/>
    </location>
</feature>
<organism evidence="4 5">
    <name type="scientific">Streptodolium elevatio</name>
    <dbReference type="NCBI Taxonomy" id="3157996"/>
    <lineage>
        <taxon>Bacteria</taxon>
        <taxon>Bacillati</taxon>
        <taxon>Actinomycetota</taxon>
        <taxon>Actinomycetes</taxon>
        <taxon>Kitasatosporales</taxon>
        <taxon>Streptomycetaceae</taxon>
        <taxon>Streptodolium</taxon>
    </lineage>
</organism>
<proteinExistence type="predicted"/>
<dbReference type="Proteomes" id="UP001551482">
    <property type="component" value="Unassembled WGS sequence"/>
</dbReference>
<dbReference type="RefSeq" id="WP_358357884.1">
    <property type="nucleotide sequence ID" value="NZ_JBEZFP010000073.1"/>
</dbReference>
<evidence type="ECO:0000256" key="1">
    <source>
        <dbReference type="SAM" id="MobiDB-lite"/>
    </source>
</evidence>
<dbReference type="InterPro" id="IPR007560">
    <property type="entry name" value="Restrct_endonuc_IV_Mrr"/>
</dbReference>
<accession>A0ABV3DM87</accession>
<keyword evidence="2" id="KW-0812">Transmembrane</keyword>
<dbReference type="Gene3D" id="3.40.1350.10">
    <property type="match status" value="1"/>
</dbReference>
<comment type="caution">
    <text evidence="4">The sequence shown here is derived from an EMBL/GenBank/DDBJ whole genome shotgun (WGS) entry which is preliminary data.</text>
</comment>
<keyword evidence="4" id="KW-0378">Hydrolase</keyword>
<evidence type="ECO:0000313" key="5">
    <source>
        <dbReference type="Proteomes" id="UP001551482"/>
    </source>
</evidence>
<gene>
    <name evidence="4" type="ORF">AB0C36_25525</name>
</gene>
<dbReference type="InterPro" id="IPR011856">
    <property type="entry name" value="tRNA_endonuc-like_dom_sf"/>
</dbReference>
<feature type="transmembrane region" description="Helical" evidence="2">
    <location>
        <begin position="75"/>
        <end position="95"/>
    </location>
</feature>
<sequence length="283" mass="29986">MSDTHHVQGDSAGWRRARRTRRSGQASHTRQARQARRARGSSLPSPRLARLYGQLTVAFLIAASAATYFRAWRVLAGVAAITGAVVVLAVGVSSIRRTVRRGLLSDPALDPALDPELDPALDPALDPILEAAPEPAVVPPSLTDVDLMDGPEFERHVGALCLRDGCIEVRIDGGAGDLGADVTAHLPDGRLLVVQCKRYAADRGVGSPDMQRFVGTARPVHGADVALFAASTRFTEPALELALSQGIVVVDRDLLAQWMDGTPLTAIIDGAEADFAAEGWVPA</sequence>
<feature type="region of interest" description="Disordered" evidence="1">
    <location>
        <begin position="1"/>
        <end position="44"/>
    </location>
</feature>
<keyword evidence="2" id="KW-1133">Transmembrane helix</keyword>
<protein>
    <submittedName>
        <fullName evidence="4">Restriction endonuclease</fullName>
    </submittedName>
</protein>
<feature type="transmembrane region" description="Helical" evidence="2">
    <location>
        <begin position="51"/>
        <end position="69"/>
    </location>
</feature>
<dbReference type="InterPro" id="IPR011335">
    <property type="entry name" value="Restrct_endonuc-II-like"/>
</dbReference>
<keyword evidence="4" id="KW-0255">Endonuclease</keyword>
<keyword evidence="5" id="KW-1185">Reference proteome</keyword>
<dbReference type="PANTHER" id="PTHR30015:SF6">
    <property type="entry name" value="SLL1429 PROTEIN"/>
    <property type="match status" value="1"/>
</dbReference>
<name>A0ABV3DM87_9ACTN</name>
<dbReference type="PANTHER" id="PTHR30015">
    <property type="entry name" value="MRR RESTRICTION SYSTEM PROTEIN"/>
    <property type="match status" value="1"/>
</dbReference>
<dbReference type="GO" id="GO:0004519">
    <property type="term" value="F:endonuclease activity"/>
    <property type="evidence" value="ECO:0007669"/>
    <property type="project" value="UniProtKB-KW"/>
</dbReference>
<keyword evidence="4" id="KW-0540">Nuclease</keyword>